<reference evidence="1" key="2">
    <citation type="journal article" date="2021" name="Microbiome">
        <title>Successional dynamics and alternative stable states in a saline activated sludge microbial community over 9 years.</title>
        <authorList>
            <person name="Wang Y."/>
            <person name="Ye J."/>
            <person name="Ju F."/>
            <person name="Liu L."/>
            <person name="Boyd J.A."/>
            <person name="Deng Y."/>
            <person name="Parks D.H."/>
            <person name="Jiang X."/>
            <person name="Yin X."/>
            <person name="Woodcroft B.J."/>
            <person name="Tyson G.W."/>
            <person name="Hugenholtz P."/>
            <person name="Polz M.F."/>
            <person name="Zhang T."/>
        </authorList>
    </citation>
    <scope>NUCLEOTIDE SEQUENCE</scope>
    <source>
        <strain evidence="1">HKST-UBA11</strain>
    </source>
</reference>
<protein>
    <submittedName>
        <fullName evidence="1">Uncharacterized protein</fullName>
    </submittedName>
</protein>
<accession>A0A955L6U7</accession>
<dbReference type="EMBL" id="JAGQLH010000001">
    <property type="protein sequence ID" value="MCA9385009.1"/>
    <property type="molecule type" value="Genomic_DNA"/>
</dbReference>
<reference evidence="1" key="1">
    <citation type="submission" date="2020-04" db="EMBL/GenBank/DDBJ databases">
        <authorList>
            <person name="Zhang T."/>
        </authorList>
    </citation>
    <scope>NUCLEOTIDE SEQUENCE</scope>
    <source>
        <strain evidence="1">HKST-UBA11</strain>
    </source>
</reference>
<sequence length="68" mass="7423">SLAWLSQGFFGAYVDYARKTSKHIDVVGGLLIASEAGAIEEKWEVADGLYRSIVARPEVVEIIKGLLD</sequence>
<proteinExistence type="predicted"/>
<dbReference type="AlphaFoldDB" id="A0A955L6U7"/>
<organism evidence="1 2">
    <name type="scientific">Candidatus Dojkabacteria bacterium</name>
    <dbReference type="NCBI Taxonomy" id="2099670"/>
    <lineage>
        <taxon>Bacteria</taxon>
        <taxon>Candidatus Dojkabacteria</taxon>
    </lineage>
</organism>
<feature type="non-terminal residue" evidence="1">
    <location>
        <position position="1"/>
    </location>
</feature>
<evidence type="ECO:0000313" key="1">
    <source>
        <dbReference type="EMBL" id="MCA9385009.1"/>
    </source>
</evidence>
<dbReference type="Proteomes" id="UP000754563">
    <property type="component" value="Unassembled WGS sequence"/>
</dbReference>
<gene>
    <name evidence="1" type="ORF">KC717_00005</name>
</gene>
<evidence type="ECO:0000313" key="2">
    <source>
        <dbReference type="Proteomes" id="UP000754563"/>
    </source>
</evidence>
<comment type="caution">
    <text evidence="1">The sequence shown here is derived from an EMBL/GenBank/DDBJ whole genome shotgun (WGS) entry which is preliminary data.</text>
</comment>
<name>A0A955L6U7_9BACT</name>